<protein>
    <submittedName>
        <fullName evidence="1">Uncharacterized protein</fullName>
    </submittedName>
</protein>
<dbReference type="AlphaFoldDB" id="A0A0F8XN30"/>
<accession>A0A0F8XN30</accession>
<dbReference type="EMBL" id="LAZR01058229">
    <property type="protein sequence ID" value="KKK70353.1"/>
    <property type="molecule type" value="Genomic_DNA"/>
</dbReference>
<sequence length="77" mass="9029">MNQKDYKEIVGIIKKHNFGTVINVAIDLAEYFERTQCIDDTCDCHVFRKNIDCCIVCSPHKDNKFNKQQFLKDCEVN</sequence>
<evidence type="ECO:0000313" key="1">
    <source>
        <dbReference type="EMBL" id="KKK70353.1"/>
    </source>
</evidence>
<comment type="caution">
    <text evidence="1">The sequence shown here is derived from an EMBL/GenBank/DDBJ whole genome shotgun (WGS) entry which is preliminary data.</text>
</comment>
<organism evidence="1">
    <name type="scientific">marine sediment metagenome</name>
    <dbReference type="NCBI Taxonomy" id="412755"/>
    <lineage>
        <taxon>unclassified sequences</taxon>
        <taxon>metagenomes</taxon>
        <taxon>ecological metagenomes</taxon>
    </lineage>
</organism>
<name>A0A0F8XN30_9ZZZZ</name>
<reference evidence="1" key="1">
    <citation type="journal article" date="2015" name="Nature">
        <title>Complex archaea that bridge the gap between prokaryotes and eukaryotes.</title>
        <authorList>
            <person name="Spang A."/>
            <person name="Saw J.H."/>
            <person name="Jorgensen S.L."/>
            <person name="Zaremba-Niedzwiedzka K."/>
            <person name="Martijn J."/>
            <person name="Lind A.E."/>
            <person name="van Eijk R."/>
            <person name="Schleper C."/>
            <person name="Guy L."/>
            <person name="Ettema T.J."/>
        </authorList>
    </citation>
    <scope>NUCLEOTIDE SEQUENCE</scope>
</reference>
<proteinExistence type="predicted"/>
<gene>
    <name evidence="1" type="ORF">LCGC14_2924820</name>
</gene>